<dbReference type="GO" id="GO:0072562">
    <property type="term" value="C:blood microparticle"/>
    <property type="evidence" value="ECO:0007669"/>
    <property type="project" value="TreeGrafter"/>
</dbReference>
<dbReference type="GO" id="GO:0071693">
    <property type="term" value="P:protein transport within extracellular region"/>
    <property type="evidence" value="ECO:0007669"/>
    <property type="project" value="TreeGrafter"/>
</dbReference>
<feature type="domain" description="Albumin" evidence="8">
    <location>
        <begin position="404"/>
        <end position="599"/>
    </location>
</feature>
<keyword evidence="5" id="KW-1015">Disulfide bond</keyword>
<keyword evidence="2" id="KW-0964">Secreted</keyword>
<dbReference type="Proteomes" id="UP001152836">
    <property type="component" value="Unassembled WGS sequence"/>
</dbReference>
<dbReference type="PRINTS" id="PR00803">
    <property type="entry name" value="AFETOPROTEIN"/>
</dbReference>
<evidence type="ECO:0000256" key="6">
    <source>
        <dbReference type="ARBA" id="ARBA00023180"/>
    </source>
</evidence>
<evidence type="ECO:0000256" key="1">
    <source>
        <dbReference type="ARBA" id="ARBA00004613"/>
    </source>
</evidence>
<dbReference type="GO" id="GO:0051180">
    <property type="term" value="P:vitamin transport"/>
    <property type="evidence" value="ECO:0007669"/>
    <property type="project" value="TreeGrafter"/>
</dbReference>
<dbReference type="GO" id="GO:0008431">
    <property type="term" value="F:vitamin E binding"/>
    <property type="evidence" value="ECO:0007669"/>
    <property type="project" value="TreeGrafter"/>
</dbReference>
<dbReference type="InterPro" id="IPR021177">
    <property type="entry name" value="Serum_albumin/AFP/Afamin"/>
</dbReference>
<dbReference type="InterPro" id="IPR020857">
    <property type="entry name" value="Serum_albumin_CS"/>
</dbReference>
<evidence type="ECO:0000256" key="4">
    <source>
        <dbReference type="ARBA" id="ARBA00022737"/>
    </source>
</evidence>
<dbReference type="SMART" id="SM00103">
    <property type="entry name" value="ALBUMIN"/>
    <property type="match status" value="3"/>
</dbReference>
<keyword evidence="4" id="KW-0677">Repeat</keyword>
<dbReference type="Gene3D" id="1.10.246.10">
    <property type="match status" value="6"/>
</dbReference>
<dbReference type="Pfam" id="PF00273">
    <property type="entry name" value="Serum_albumin"/>
    <property type="match status" value="3"/>
</dbReference>
<dbReference type="PANTHER" id="PTHR11385">
    <property type="entry name" value="SERUM ALBUMIN-RELATED"/>
    <property type="match status" value="1"/>
</dbReference>
<sequence length="625" mass="71012">MKHVKFIGFIFFLFSLTESLALPTKPQDVDPFYATQKFIEENTVYLTIIAVAQYVQEVSFDEVETLVKVMMDYRDGCLANWTLPECSKRANEAIQDMICSSEGLPQRHNISHCCSKVDFARRLCFFYNKKAKTGFLPPFPTLDPEEKCQAYKNNNGSFLNLYMYEVARRNPFVFSPVLLTVAARFEEAATTCCEQQEKATCFQDKAAPITQYLKASSSYQGTVCGALIKFGPKVLNSINTAVFSKKFPKIGFKDLTSLLEDVSTMYELCCEGDVVQCIQGQSQVMNHICSKQDFISSKIKECCEKKMPERGDCIINTNKEDKPEDLSPREPKFTDSQNVCQERDSNQDGLLIEFTHEYSRRHNYLSTPELLRVTKVYKDLLEDCCSRENAAGCYRHAEDKFNETTEKSLAMVQQECKLFQELEKDALKLHYLVKFTKAAPQLSLEELVYLSNGMMEVLTTCCTLSEEFACVDDLADLVLGDLCGVNENRTINPAVDLCCRADFAFRRHCFEHLEADTTYVLPSVSALISALHSDWCQAHNEDLQNKKHRFMVNLVKWMPEITAEECMCLFTKFTAAGEKCDEVQEPETCFHPEGSNIDNESGAANRNDKIPEVNISISVKCPNLL</sequence>
<dbReference type="FunFam" id="1.10.246.10:FF:000001">
    <property type="entry name" value="Serum albumin"/>
    <property type="match status" value="1"/>
</dbReference>
<dbReference type="FunFam" id="1.10.246.10:FF:000002">
    <property type="entry name" value="Serum albumin"/>
    <property type="match status" value="1"/>
</dbReference>
<dbReference type="PROSITE" id="PS51438">
    <property type="entry name" value="ALBUMIN_2"/>
    <property type="match status" value="3"/>
</dbReference>
<evidence type="ECO:0000313" key="10">
    <source>
        <dbReference type="Proteomes" id="UP001152836"/>
    </source>
</evidence>
<name>A0AAU9ZVY6_PHORO</name>
<dbReference type="GO" id="GO:0005737">
    <property type="term" value="C:cytoplasm"/>
    <property type="evidence" value="ECO:0007669"/>
    <property type="project" value="TreeGrafter"/>
</dbReference>
<dbReference type="SUPFAM" id="SSF48552">
    <property type="entry name" value="Serum albumin-like"/>
    <property type="match status" value="3"/>
</dbReference>
<feature type="signal peptide" evidence="7">
    <location>
        <begin position="1"/>
        <end position="21"/>
    </location>
</feature>
<evidence type="ECO:0000256" key="2">
    <source>
        <dbReference type="ARBA" id="ARBA00022525"/>
    </source>
</evidence>
<keyword evidence="10" id="KW-1185">Reference proteome</keyword>
<protein>
    <submittedName>
        <fullName evidence="9">Afm protein</fullName>
    </submittedName>
</protein>
<dbReference type="PRINTS" id="PR00802">
    <property type="entry name" value="SERUMALBUMIN"/>
</dbReference>
<feature type="domain" description="Albumin" evidence="8">
    <location>
        <begin position="211"/>
        <end position="403"/>
    </location>
</feature>
<dbReference type="InterPro" id="IPR020858">
    <property type="entry name" value="Serum_albumin-like"/>
</dbReference>
<evidence type="ECO:0000256" key="5">
    <source>
        <dbReference type="ARBA" id="ARBA00023157"/>
    </source>
</evidence>
<organism evidence="9 10">
    <name type="scientific">Phodopus roborovskii</name>
    <name type="common">Roborovski's desert hamster</name>
    <name type="synonym">Cricetulus roborovskii</name>
    <dbReference type="NCBI Taxonomy" id="109678"/>
    <lineage>
        <taxon>Eukaryota</taxon>
        <taxon>Metazoa</taxon>
        <taxon>Chordata</taxon>
        <taxon>Craniata</taxon>
        <taxon>Vertebrata</taxon>
        <taxon>Euteleostomi</taxon>
        <taxon>Mammalia</taxon>
        <taxon>Eutheria</taxon>
        <taxon>Euarchontoglires</taxon>
        <taxon>Glires</taxon>
        <taxon>Rodentia</taxon>
        <taxon>Myomorpha</taxon>
        <taxon>Muroidea</taxon>
        <taxon>Cricetidae</taxon>
        <taxon>Cricetinae</taxon>
        <taxon>Phodopus</taxon>
    </lineage>
</organism>
<accession>A0AAU9ZVY6</accession>
<proteinExistence type="predicted"/>
<dbReference type="InterPro" id="IPR014760">
    <property type="entry name" value="Serum_albumin_N"/>
</dbReference>
<gene>
    <name evidence="9" type="primary">Afm</name>
    <name evidence="9" type="ORF">PHOROB_LOCUS12480</name>
</gene>
<keyword evidence="3 7" id="KW-0732">Signal</keyword>
<dbReference type="FunFam" id="1.10.246.10:FF:000004">
    <property type="entry name" value="Serum albumin"/>
    <property type="match status" value="1"/>
</dbReference>
<dbReference type="InterPro" id="IPR000264">
    <property type="entry name" value="ALB/AFP/VDB"/>
</dbReference>
<dbReference type="PANTHER" id="PTHR11385:SF14">
    <property type="entry name" value="AFAMIN"/>
    <property type="match status" value="1"/>
</dbReference>
<keyword evidence="6" id="KW-0325">Glycoprotein</keyword>
<feature type="chain" id="PRO_5044021171" evidence="7">
    <location>
        <begin position="22"/>
        <end position="625"/>
    </location>
</feature>
<evidence type="ECO:0000313" key="9">
    <source>
        <dbReference type="EMBL" id="CAH6885310.1"/>
    </source>
</evidence>
<feature type="domain" description="Albumin" evidence="8">
    <location>
        <begin position="19"/>
        <end position="210"/>
    </location>
</feature>
<evidence type="ECO:0000256" key="7">
    <source>
        <dbReference type="SAM" id="SignalP"/>
    </source>
</evidence>
<comment type="subcellular location">
    <subcellularLocation>
        <location evidence="1">Secreted</location>
    </subcellularLocation>
</comment>
<dbReference type="AlphaFoldDB" id="A0AAU9ZVY6"/>
<reference evidence="9" key="1">
    <citation type="submission" date="2022-06" db="EMBL/GenBank/DDBJ databases">
        <authorList>
            <person name="Andreotti S."/>
            <person name="Wyler E."/>
        </authorList>
    </citation>
    <scope>NUCLEOTIDE SEQUENCE</scope>
</reference>
<dbReference type="EMBL" id="CALSGD010001509">
    <property type="protein sequence ID" value="CAH6885310.1"/>
    <property type="molecule type" value="Genomic_DNA"/>
</dbReference>
<comment type="caution">
    <text evidence="9">The sequence shown here is derived from an EMBL/GenBank/DDBJ whole genome shotgun (WGS) entry which is preliminary data.</text>
</comment>
<evidence type="ECO:0000256" key="3">
    <source>
        <dbReference type="ARBA" id="ARBA00022729"/>
    </source>
</evidence>
<dbReference type="CDD" id="cd00015">
    <property type="entry name" value="ALBUMIN"/>
    <property type="match status" value="3"/>
</dbReference>
<dbReference type="PROSITE" id="PS00212">
    <property type="entry name" value="ALBUMIN_1"/>
    <property type="match status" value="2"/>
</dbReference>
<evidence type="ECO:0000259" key="8">
    <source>
        <dbReference type="PROSITE" id="PS51438"/>
    </source>
</evidence>